<name>A0ABQ4XSP5_9ASTR</name>
<dbReference type="Proteomes" id="UP001151760">
    <property type="component" value="Unassembled WGS sequence"/>
</dbReference>
<evidence type="ECO:0000313" key="1">
    <source>
        <dbReference type="EMBL" id="GJS67928.1"/>
    </source>
</evidence>
<dbReference type="InterPro" id="IPR006912">
    <property type="entry name" value="Harbinger_derived_prot"/>
</dbReference>
<reference evidence="1" key="2">
    <citation type="submission" date="2022-01" db="EMBL/GenBank/DDBJ databases">
        <authorList>
            <person name="Yamashiro T."/>
            <person name="Shiraishi A."/>
            <person name="Satake H."/>
            <person name="Nakayama K."/>
        </authorList>
    </citation>
    <scope>NUCLEOTIDE SEQUENCE</scope>
</reference>
<dbReference type="Pfam" id="PF04827">
    <property type="entry name" value="Plant_tran"/>
    <property type="match status" value="2"/>
</dbReference>
<evidence type="ECO:0000313" key="2">
    <source>
        <dbReference type="Proteomes" id="UP001151760"/>
    </source>
</evidence>
<proteinExistence type="predicted"/>
<accession>A0ABQ4XSP5</accession>
<gene>
    <name evidence="1" type="ORF">Tco_0682493</name>
</gene>
<dbReference type="EMBL" id="BQNB010009753">
    <property type="protein sequence ID" value="GJS67928.1"/>
    <property type="molecule type" value="Genomic_DNA"/>
</dbReference>
<reference evidence="1" key="1">
    <citation type="journal article" date="2022" name="Int. J. Mol. Sci.">
        <title>Draft Genome of Tanacetum Coccineum: Genomic Comparison of Closely Related Tanacetum-Family Plants.</title>
        <authorList>
            <person name="Yamashiro T."/>
            <person name="Shiraishi A."/>
            <person name="Nakayama K."/>
            <person name="Satake H."/>
        </authorList>
    </citation>
    <scope>NUCLEOTIDE SEQUENCE</scope>
</reference>
<protein>
    <submittedName>
        <fullName evidence="1">Nuclease HARBI1 isoform X2</fullName>
    </submittedName>
</protein>
<organism evidence="1 2">
    <name type="scientific">Tanacetum coccineum</name>
    <dbReference type="NCBI Taxonomy" id="301880"/>
    <lineage>
        <taxon>Eukaryota</taxon>
        <taxon>Viridiplantae</taxon>
        <taxon>Streptophyta</taxon>
        <taxon>Embryophyta</taxon>
        <taxon>Tracheophyta</taxon>
        <taxon>Spermatophyta</taxon>
        <taxon>Magnoliopsida</taxon>
        <taxon>eudicotyledons</taxon>
        <taxon>Gunneridae</taxon>
        <taxon>Pentapetalae</taxon>
        <taxon>asterids</taxon>
        <taxon>campanulids</taxon>
        <taxon>Asterales</taxon>
        <taxon>Asteraceae</taxon>
        <taxon>Asteroideae</taxon>
        <taxon>Anthemideae</taxon>
        <taxon>Anthemidinae</taxon>
        <taxon>Tanacetum</taxon>
    </lineage>
</organism>
<comment type="caution">
    <text evidence="1">The sequence shown here is derived from an EMBL/GenBank/DDBJ whole genome shotgun (WGS) entry which is preliminary data.</text>
</comment>
<dbReference type="PANTHER" id="PTHR47150">
    <property type="entry name" value="OS12G0169200 PROTEIN"/>
    <property type="match status" value="1"/>
</dbReference>
<keyword evidence="2" id="KW-1185">Reference proteome</keyword>
<dbReference type="PANTHER" id="PTHR47150:SF5">
    <property type="entry name" value="OS07G0546750 PROTEIN"/>
    <property type="match status" value="1"/>
</dbReference>
<sequence>MKCTSAIRQMAYGAVPDALDEYLQMGATTARDSLRLFCKAIMELYGEEFLRKPTYTDMEKLYAHHEEKYGFPGMLGSIDCTDWSWENCPVAFRAQFSKGDHGPDPFILLEAIASNDLWIWHAFFGTEDHKRILYKTKHEAARKDVERAFGVLNKKWKLIKYPARGMSRRRLSDVMYTCIILHNMIIQDNEVAISPDFFREEHRRDDDPV</sequence>